<dbReference type="EMBL" id="JARK01000065">
    <property type="protein sequence ID" value="EYC44321.1"/>
    <property type="molecule type" value="Genomic_DNA"/>
</dbReference>
<feature type="transmembrane region" description="Helical" evidence="5">
    <location>
        <begin position="318"/>
        <end position="337"/>
    </location>
</feature>
<dbReference type="GO" id="GO:0008528">
    <property type="term" value="F:G protein-coupled peptide receptor activity"/>
    <property type="evidence" value="ECO:0007669"/>
    <property type="project" value="InterPro"/>
</dbReference>
<dbReference type="InterPro" id="IPR017452">
    <property type="entry name" value="GPCR_Rhodpsn_7TM"/>
</dbReference>
<comment type="caution">
    <text evidence="7">The sequence shown here is derived from an EMBL/GenBank/DDBJ whole genome shotgun (WGS) entry which is preliminary data.</text>
</comment>
<dbReference type="PRINTS" id="PR00237">
    <property type="entry name" value="GPCRRHODOPSN"/>
</dbReference>
<evidence type="ECO:0000256" key="1">
    <source>
        <dbReference type="ARBA" id="ARBA00004370"/>
    </source>
</evidence>
<keyword evidence="4 5" id="KW-0472">Membrane</keyword>
<dbReference type="PANTHER" id="PTHR46273">
    <property type="entry name" value="MYOSUPPRESSIN RECEPTOR 1, ISOFORM B-RELATED"/>
    <property type="match status" value="1"/>
</dbReference>
<dbReference type="InterPro" id="IPR000276">
    <property type="entry name" value="GPCR_Rhodpsn"/>
</dbReference>
<keyword evidence="2 5" id="KW-0812">Transmembrane</keyword>
<evidence type="ECO:0000256" key="2">
    <source>
        <dbReference type="ARBA" id="ARBA00022692"/>
    </source>
</evidence>
<dbReference type="STRING" id="53326.A0A016WXK2"/>
<dbReference type="InterPro" id="IPR019427">
    <property type="entry name" value="7TM_GPCR_serpentine_rcpt_Srw"/>
</dbReference>
<evidence type="ECO:0000259" key="6">
    <source>
        <dbReference type="PROSITE" id="PS50262"/>
    </source>
</evidence>
<dbReference type="PANTHER" id="PTHR46273:SF3">
    <property type="entry name" value="G-PROTEIN COUPLED RECEPTORS FAMILY 1 PROFILE DOMAIN-CONTAINING PROTEIN"/>
    <property type="match status" value="1"/>
</dbReference>
<feature type="transmembrane region" description="Helical" evidence="5">
    <location>
        <begin position="167"/>
        <end position="189"/>
    </location>
</feature>
<dbReference type="CDD" id="cd14978">
    <property type="entry name" value="7tmA_FMRFamide_R-like"/>
    <property type="match status" value="1"/>
</dbReference>
<name>A0A016WXK2_9BILA</name>
<proteinExistence type="predicted"/>
<dbReference type="Pfam" id="PF10324">
    <property type="entry name" value="7TM_GPCR_Srw"/>
    <property type="match status" value="1"/>
</dbReference>
<evidence type="ECO:0000313" key="7">
    <source>
        <dbReference type="EMBL" id="EYC44321.1"/>
    </source>
</evidence>
<dbReference type="Proteomes" id="UP000024635">
    <property type="component" value="Unassembled WGS sequence"/>
</dbReference>
<feature type="transmembrane region" description="Helical" evidence="5">
    <location>
        <begin position="277"/>
        <end position="298"/>
    </location>
</feature>
<feature type="transmembrane region" description="Helical" evidence="5">
    <location>
        <begin position="47"/>
        <end position="70"/>
    </location>
</feature>
<protein>
    <recommendedName>
        <fullName evidence="6">G-protein coupled receptors family 1 profile domain-containing protein</fullName>
    </recommendedName>
</protein>
<feature type="domain" description="G-protein coupled receptors family 1 profile" evidence="6">
    <location>
        <begin position="62"/>
        <end position="334"/>
    </location>
</feature>
<keyword evidence="8" id="KW-1185">Reference proteome</keyword>
<sequence>MEGNWTEDLARAGAMCNDERSLLDLNDSLVLSFVNRLEQFNKVYTVFHRYACLVICLVGVLSNGVHILVLSRPRMRRCAVNCVLTAVAFCDVVTMTSYIIYLFRFRIYQGEYGYSYSWMMFLKIHVVVSIALHAITLYMGAALAFIRWQALGNIHSRWLQPKSAWKLFMLVTISISMMCVPTVMLHEIFEIPESKDQPSSSTPSYTLDFSNYSCAFYKFNLWMLAVVMKAIPCGLLLWFTVALVLKLRKTDEKRNYLYSKSFRKHIKKTTVPDRTTYMLIIMLVVFLVTELPQGFLALLNGVYTTDVNNYIYQHVGELFDLLSLVNCSVDFVLYCFMSSRYRQTFGHILIRVESWLRSQNHRCKYTKDLKKIPPPTIV</sequence>
<feature type="transmembrane region" description="Helical" evidence="5">
    <location>
        <begin position="124"/>
        <end position="146"/>
    </location>
</feature>
<gene>
    <name evidence="7" type="primary">Acey_s0465.g1953</name>
    <name evidence="7" type="synonym">Acey-dmsr-4</name>
    <name evidence="7" type="ORF">Y032_0465g1953</name>
</gene>
<dbReference type="Gene3D" id="1.20.1070.10">
    <property type="entry name" value="Rhodopsin 7-helix transmembrane proteins"/>
    <property type="match status" value="1"/>
</dbReference>
<keyword evidence="3 5" id="KW-1133">Transmembrane helix</keyword>
<comment type="subcellular location">
    <subcellularLocation>
        <location evidence="1">Membrane</location>
    </subcellularLocation>
</comment>
<dbReference type="InterPro" id="IPR053219">
    <property type="entry name" value="GPCR_Dmsr-1"/>
</dbReference>
<dbReference type="AlphaFoldDB" id="A0A016WXK2"/>
<evidence type="ECO:0000313" key="8">
    <source>
        <dbReference type="Proteomes" id="UP000024635"/>
    </source>
</evidence>
<reference evidence="8" key="1">
    <citation type="journal article" date="2015" name="Nat. Genet.">
        <title>The genome and transcriptome of the zoonotic hookworm Ancylostoma ceylanicum identify infection-specific gene families.</title>
        <authorList>
            <person name="Schwarz E.M."/>
            <person name="Hu Y."/>
            <person name="Antoshechkin I."/>
            <person name="Miller M.M."/>
            <person name="Sternberg P.W."/>
            <person name="Aroian R.V."/>
        </authorList>
    </citation>
    <scope>NUCLEOTIDE SEQUENCE</scope>
    <source>
        <strain evidence="8">HY135</strain>
    </source>
</reference>
<evidence type="ECO:0000256" key="4">
    <source>
        <dbReference type="ARBA" id="ARBA00023136"/>
    </source>
</evidence>
<dbReference type="SUPFAM" id="SSF81321">
    <property type="entry name" value="Family A G protein-coupled receptor-like"/>
    <property type="match status" value="1"/>
</dbReference>
<organism evidence="7 8">
    <name type="scientific">Ancylostoma ceylanicum</name>
    <dbReference type="NCBI Taxonomy" id="53326"/>
    <lineage>
        <taxon>Eukaryota</taxon>
        <taxon>Metazoa</taxon>
        <taxon>Ecdysozoa</taxon>
        <taxon>Nematoda</taxon>
        <taxon>Chromadorea</taxon>
        <taxon>Rhabditida</taxon>
        <taxon>Rhabditina</taxon>
        <taxon>Rhabditomorpha</taxon>
        <taxon>Strongyloidea</taxon>
        <taxon>Ancylostomatidae</taxon>
        <taxon>Ancylostomatinae</taxon>
        <taxon>Ancylostoma</taxon>
    </lineage>
</organism>
<dbReference type="PROSITE" id="PS50262">
    <property type="entry name" value="G_PROTEIN_RECEP_F1_2"/>
    <property type="match status" value="1"/>
</dbReference>
<feature type="transmembrane region" description="Helical" evidence="5">
    <location>
        <begin position="221"/>
        <end position="245"/>
    </location>
</feature>
<feature type="transmembrane region" description="Helical" evidence="5">
    <location>
        <begin position="82"/>
        <end position="104"/>
    </location>
</feature>
<dbReference type="OrthoDB" id="5864054at2759"/>
<evidence type="ECO:0000256" key="5">
    <source>
        <dbReference type="SAM" id="Phobius"/>
    </source>
</evidence>
<accession>A0A016WXK2</accession>
<evidence type="ECO:0000256" key="3">
    <source>
        <dbReference type="ARBA" id="ARBA00022989"/>
    </source>
</evidence>
<dbReference type="GO" id="GO:0005886">
    <property type="term" value="C:plasma membrane"/>
    <property type="evidence" value="ECO:0007669"/>
    <property type="project" value="TreeGrafter"/>
</dbReference>